<sequence>MSSKDTNSGEDRAKVQGSLTVDGADFPESFKRCCTSYVRSSVPTSDSRIDGMKAILTRASVMWENGRTLTVGFVGASPGSPVQQGKVKELVKQWEVVANIKLQFIPNGKDALIRIGFKPRDGSFSYIGRDALPVPRSSVTVNLGFVSTNPDISDYERGDILHQFGHVLGFLEEHRSPRRGEKLTLNEALIIEDMKKTQIPPWDESKTRANILDLLADREVTDYSEMNLKSVPSADPATNLTTALDVAGITGICRQNIETEFGEGDWQGVRAELTRWSVNQRATADKAASGKKREALSASVSTGLPSPGTRNWQGDCWSSTRPSSRRSNPPVGVGRCRDASKAPQGPTSAQNRGEFEYRAYTDVHDASNLFPVALTRWALPSSHHPHGPLSFHMDSPNANRPTPESLYHASVTVIPLALAAFCLHRWLGGRSAASDSMPYGLFHLGLNKLPGEEKDKPPKTEWLNMGYWKDAKTFPEACRDVGFGTGECIMLLLSDSAVPRPARVSGITDLDLHAQRTRKRVRGLQTRSPASSKIEVNLLTGDAVYKKPDAEEKKRQHHPFDPTSPNLFDVILATDCAYHFNTRRIFLSQSFLRLQFGGRIALADICFSSSALSSWKTWVVTWVIRMMPSHNIVSKEEYVHHMHDVGFEDVKCEDITENVFPHFVAFLKKQGFVWWVFGSGAYHTWKRRAKVNEAGEPPQTHAFASYHQLIPSPLPPFPRPFHTPNISEYLYENDALKMTAIQAIFIRGWEERSSPKPHIVYKIDVQAHVRSWQMWRRYSEFDDLHTELTKSTKSTPPAPLPPKHPFSSMFRSASKSDPKVLEERRSGLEEYLRAILSTREEVWRENQAFKDFLGIPVGRQGTLLPGSDLLGGAHQFTSSTWLDEHSELQARLRDVWADINKRDALSTAGDVAASHKSNLTAKSKLAGVLARIGNLETALKDLGMSGMSEGELQRRTDMVARLRDDCEKLSRIVTVARQTSARAAAEAAVGGGSSTGGRSRAVVPESDRNTLLGSNTFARPARRVFGASSPPKETEMTRPLDNQGLMSLQQQQITQQDNDLSQLTTILQRQRQLGEAIGAEVASQIEMLDDLNNEVDRVGGKLTSAKHKMNKLS</sequence>
<feature type="domain" description="T-SNARE coiled-coil homology" evidence="6">
    <location>
        <begin position="1050"/>
        <end position="1112"/>
    </location>
</feature>
<organism evidence="8 9">
    <name type="scientific">Coprinellus micaceus</name>
    <name type="common">Glistening ink-cap mushroom</name>
    <name type="synonym">Coprinus micaceus</name>
    <dbReference type="NCBI Taxonomy" id="71717"/>
    <lineage>
        <taxon>Eukaryota</taxon>
        <taxon>Fungi</taxon>
        <taxon>Dikarya</taxon>
        <taxon>Basidiomycota</taxon>
        <taxon>Agaricomycotina</taxon>
        <taxon>Agaricomycetes</taxon>
        <taxon>Agaricomycetidae</taxon>
        <taxon>Agaricales</taxon>
        <taxon>Agaricineae</taxon>
        <taxon>Psathyrellaceae</taxon>
        <taxon>Coprinellus</taxon>
    </lineage>
</organism>
<dbReference type="Gene3D" id="3.40.50.150">
    <property type="entry name" value="Vaccinia Virus protein VP39"/>
    <property type="match status" value="1"/>
</dbReference>
<dbReference type="GO" id="GO:0035091">
    <property type="term" value="F:phosphatidylinositol binding"/>
    <property type="evidence" value="ECO:0007669"/>
    <property type="project" value="InterPro"/>
</dbReference>
<dbReference type="EMBL" id="QPFP01000008">
    <property type="protein sequence ID" value="TEB34959.1"/>
    <property type="molecule type" value="Genomic_DNA"/>
</dbReference>
<dbReference type="InterPro" id="IPR001683">
    <property type="entry name" value="PX_dom"/>
</dbReference>
<feature type="domain" description="PX" evidence="7">
    <location>
        <begin position="739"/>
        <end position="859"/>
    </location>
</feature>
<keyword evidence="3" id="KW-0175">Coiled coil</keyword>
<dbReference type="PROSITE" id="PS50195">
    <property type="entry name" value="PX"/>
    <property type="match status" value="1"/>
</dbReference>
<dbReference type="GO" id="GO:0007034">
    <property type="term" value="P:vacuolar transport"/>
    <property type="evidence" value="ECO:0007669"/>
    <property type="project" value="UniProtKB-ARBA"/>
</dbReference>
<dbReference type="GO" id="GO:0016192">
    <property type="term" value="P:vesicle-mediated transport"/>
    <property type="evidence" value="ECO:0007669"/>
    <property type="project" value="UniProtKB-ARBA"/>
</dbReference>
<accession>A0A4Y7TN56</accession>
<evidence type="ECO:0000256" key="2">
    <source>
        <dbReference type="ARBA" id="ARBA00022554"/>
    </source>
</evidence>
<comment type="caution">
    <text evidence="8">The sequence shown here is derived from an EMBL/GenBank/DDBJ whole genome shotgun (WGS) entry which is preliminary data.</text>
</comment>
<dbReference type="SUPFAM" id="SSF53335">
    <property type="entry name" value="S-adenosyl-L-methionine-dependent methyltransferases"/>
    <property type="match status" value="1"/>
</dbReference>
<proteinExistence type="predicted"/>
<feature type="compositionally biased region" description="Polar residues" evidence="5">
    <location>
        <begin position="298"/>
        <end position="312"/>
    </location>
</feature>
<dbReference type="FunFam" id="1.20.5.110:FF:000058">
    <property type="entry name" value="VAM7p Vacuolar SNARE protein"/>
    <property type="match status" value="1"/>
</dbReference>
<dbReference type="STRING" id="71717.A0A4Y7TN56"/>
<dbReference type="Proteomes" id="UP000298030">
    <property type="component" value="Unassembled WGS sequence"/>
</dbReference>
<dbReference type="Pfam" id="PF00787">
    <property type="entry name" value="PX"/>
    <property type="match status" value="1"/>
</dbReference>
<evidence type="ECO:0000256" key="3">
    <source>
        <dbReference type="ARBA" id="ARBA00023054"/>
    </source>
</evidence>
<dbReference type="PROSITE" id="PS50192">
    <property type="entry name" value="T_SNARE"/>
    <property type="match status" value="1"/>
</dbReference>
<evidence type="ECO:0000256" key="4">
    <source>
        <dbReference type="ARBA" id="ARBA00054927"/>
    </source>
</evidence>
<evidence type="ECO:0000313" key="9">
    <source>
        <dbReference type="Proteomes" id="UP000298030"/>
    </source>
</evidence>
<dbReference type="AlphaFoldDB" id="A0A4Y7TN56"/>
<evidence type="ECO:0000259" key="7">
    <source>
        <dbReference type="PROSITE" id="PS50195"/>
    </source>
</evidence>
<dbReference type="SMART" id="SM00397">
    <property type="entry name" value="t_SNARE"/>
    <property type="match status" value="1"/>
</dbReference>
<comment type="function">
    <text evidence="4">Essential for proper morphogenesis of the vacuole. May exist as structural reinforcement on the surface of the vacuolar membrane and be required for maintenance against rupture by osmotic pressure.</text>
</comment>
<feature type="region of interest" description="Disordered" evidence="5">
    <location>
        <begin position="789"/>
        <end position="818"/>
    </location>
</feature>
<dbReference type="Gene3D" id="3.30.1520.10">
    <property type="entry name" value="Phox-like domain"/>
    <property type="match status" value="1"/>
</dbReference>
<dbReference type="SUPFAM" id="SSF55486">
    <property type="entry name" value="Metalloproteases ('zincins'), catalytic domain"/>
    <property type="match status" value="1"/>
</dbReference>
<feature type="region of interest" description="Disordered" evidence="5">
    <location>
        <begin position="284"/>
        <end position="353"/>
    </location>
</feature>
<keyword evidence="2" id="KW-0926">Vacuole</keyword>
<keyword evidence="9" id="KW-1185">Reference proteome</keyword>
<dbReference type="SMART" id="SM00312">
    <property type="entry name" value="PX"/>
    <property type="match status" value="1"/>
</dbReference>
<dbReference type="GO" id="GO:0008237">
    <property type="term" value="F:metallopeptidase activity"/>
    <property type="evidence" value="ECO:0007669"/>
    <property type="project" value="InterPro"/>
</dbReference>
<dbReference type="InterPro" id="IPR024079">
    <property type="entry name" value="MetalloPept_cat_dom_sf"/>
</dbReference>
<dbReference type="CDD" id="cd06897">
    <property type="entry name" value="PX_SNARE"/>
    <property type="match status" value="1"/>
</dbReference>
<dbReference type="CDD" id="cd15858">
    <property type="entry name" value="SNARE_VAM7"/>
    <property type="match status" value="1"/>
</dbReference>
<protein>
    <submittedName>
        <fullName evidence="8">Uncharacterized protein</fullName>
    </submittedName>
</protein>
<dbReference type="PANTHER" id="PTHR22775:SF3">
    <property type="entry name" value="SORTING NEXIN-13"/>
    <property type="match status" value="1"/>
</dbReference>
<gene>
    <name evidence="8" type="ORF">FA13DRAFT_1707151</name>
</gene>
<reference evidence="8 9" key="1">
    <citation type="journal article" date="2019" name="Nat. Ecol. Evol.">
        <title>Megaphylogeny resolves global patterns of mushroom evolution.</title>
        <authorList>
            <person name="Varga T."/>
            <person name="Krizsan K."/>
            <person name="Foldi C."/>
            <person name="Dima B."/>
            <person name="Sanchez-Garcia M."/>
            <person name="Sanchez-Ramirez S."/>
            <person name="Szollosi G.J."/>
            <person name="Szarkandi J.G."/>
            <person name="Papp V."/>
            <person name="Albert L."/>
            <person name="Andreopoulos W."/>
            <person name="Angelini C."/>
            <person name="Antonin V."/>
            <person name="Barry K.W."/>
            <person name="Bougher N.L."/>
            <person name="Buchanan P."/>
            <person name="Buyck B."/>
            <person name="Bense V."/>
            <person name="Catcheside P."/>
            <person name="Chovatia M."/>
            <person name="Cooper J."/>
            <person name="Damon W."/>
            <person name="Desjardin D."/>
            <person name="Finy P."/>
            <person name="Geml J."/>
            <person name="Haridas S."/>
            <person name="Hughes K."/>
            <person name="Justo A."/>
            <person name="Karasinski D."/>
            <person name="Kautmanova I."/>
            <person name="Kiss B."/>
            <person name="Kocsube S."/>
            <person name="Kotiranta H."/>
            <person name="LaButti K.M."/>
            <person name="Lechner B.E."/>
            <person name="Liimatainen K."/>
            <person name="Lipzen A."/>
            <person name="Lukacs Z."/>
            <person name="Mihaltcheva S."/>
            <person name="Morgado L.N."/>
            <person name="Niskanen T."/>
            <person name="Noordeloos M.E."/>
            <person name="Ohm R.A."/>
            <person name="Ortiz-Santana B."/>
            <person name="Ovrebo C."/>
            <person name="Racz N."/>
            <person name="Riley R."/>
            <person name="Savchenko A."/>
            <person name="Shiryaev A."/>
            <person name="Soop K."/>
            <person name="Spirin V."/>
            <person name="Szebenyi C."/>
            <person name="Tomsovsky M."/>
            <person name="Tulloss R.E."/>
            <person name="Uehling J."/>
            <person name="Grigoriev I.V."/>
            <person name="Vagvolgyi C."/>
            <person name="Papp T."/>
            <person name="Martin F.M."/>
            <person name="Miettinen O."/>
            <person name="Hibbett D.S."/>
            <person name="Nagy L.G."/>
        </authorList>
    </citation>
    <scope>NUCLEOTIDE SEQUENCE [LARGE SCALE GENOMIC DNA]</scope>
    <source>
        <strain evidence="8 9">FP101781</strain>
    </source>
</reference>
<evidence type="ECO:0000256" key="5">
    <source>
        <dbReference type="SAM" id="MobiDB-lite"/>
    </source>
</evidence>
<dbReference type="InterPro" id="IPR029063">
    <property type="entry name" value="SAM-dependent_MTases_sf"/>
</dbReference>
<dbReference type="OrthoDB" id="428895at2759"/>
<dbReference type="PANTHER" id="PTHR22775">
    <property type="entry name" value="SORTING NEXIN"/>
    <property type="match status" value="1"/>
</dbReference>
<name>A0A4Y7TN56_COPMI</name>
<evidence type="ECO:0000259" key="6">
    <source>
        <dbReference type="PROSITE" id="PS50192"/>
    </source>
</evidence>
<feature type="compositionally biased region" description="Low complexity" evidence="5">
    <location>
        <begin position="318"/>
        <end position="330"/>
    </location>
</feature>
<evidence type="ECO:0000256" key="1">
    <source>
        <dbReference type="ARBA" id="ARBA00004116"/>
    </source>
</evidence>
<evidence type="ECO:0000313" key="8">
    <source>
        <dbReference type="EMBL" id="TEB34959.1"/>
    </source>
</evidence>
<dbReference type="SUPFAM" id="SSF64268">
    <property type="entry name" value="PX domain"/>
    <property type="match status" value="1"/>
</dbReference>
<dbReference type="SUPFAM" id="SSF58038">
    <property type="entry name" value="SNARE fusion complex"/>
    <property type="match status" value="1"/>
</dbReference>
<dbReference type="GO" id="GO:0000329">
    <property type="term" value="C:fungal-type vacuole membrane"/>
    <property type="evidence" value="ECO:0007669"/>
    <property type="project" value="UniProtKB-ARBA"/>
</dbReference>
<comment type="subcellular location">
    <subcellularLocation>
        <location evidence="1">Vacuole</location>
    </subcellularLocation>
</comment>
<dbReference type="Gene3D" id="3.40.390.10">
    <property type="entry name" value="Collagenase (Catalytic Domain)"/>
    <property type="match status" value="1"/>
</dbReference>
<dbReference type="InterPro" id="IPR000727">
    <property type="entry name" value="T_SNARE_dom"/>
</dbReference>
<dbReference type="GO" id="GO:0097576">
    <property type="term" value="P:vacuole fusion"/>
    <property type="evidence" value="ECO:0007669"/>
    <property type="project" value="UniProtKB-ARBA"/>
</dbReference>
<dbReference type="InterPro" id="IPR036871">
    <property type="entry name" value="PX_dom_sf"/>
</dbReference>
<dbReference type="Gene3D" id="1.20.5.110">
    <property type="match status" value="1"/>
</dbReference>